<sequence length="602" mass="67811">MASSCSLRHNVCKSSRILRIHLQKSWPNRSFALNSAADQQPAVSSPEEIVIPRKKTWSKEAVLQALASTVKRDPTASDSRFQDDPYLTPKTSSEFKLFSLSQESGRNAAKYFINTYPKYFQKDYAQPHIPCLMPETLEAQIEEASEAALIERIRMRRVKAAVDLYDQLLQAGTSVSLNVTNQLLDLICFCGDHDLARENVPEQRNEETVGWSHHKTMFKIGCLFLFFPLRENNNAERIFALLSEPNTHSYSALIRGMVKYGAYSKAFSTYTDMLNNRLKADVHTFNALITAAPEVKEKYNEKWELIVDLLKQMAEQKVKPNLLTLNAVLKALRHCGTLGKSQAFPVISEMKALSIDPSLASYNHLLAIFYKTGAPIQGQTDILQEVMNEVSGKSFTAQDPDDGICISLQRLLCIYPIQNNGLKVYIFFMSSSTDIKQLGHANRQNLVEELLTLMAREKHNQEVQESFAECALDIKKIYDTGDRGKVLLSWTAGSLSDLISVLLAAHRRQDAWEMLKLFKTHNRVPSEELLNKFLTCVKEAGEVNQAVELVQISAGFCLPETPKLIQRVQQEFELTEGPKNADELKATSKKPGLPYHLSSATN</sequence>
<evidence type="ECO:0000256" key="13">
    <source>
        <dbReference type="SAM" id="MobiDB-lite"/>
    </source>
</evidence>
<dbReference type="GO" id="GO:0005840">
    <property type="term" value="C:ribosome"/>
    <property type="evidence" value="ECO:0007669"/>
    <property type="project" value="UniProtKB-KW"/>
</dbReference>
<reference evidence="14" key="1">
    <citation type="submission" date="2025-08" db="UniProtKB">
        <authorList>
            <consortium name="Ensembl"/>
        </authorList>
    </citation>
    <scope>IDENTIFICATION</scope>
</reference>
<feature type="region of interest" description="Disordered" evidence="13">
    <location>
        <begin position="577"/>
        <end position="602"/>
    </location>
</feature>
<keyword evidence="9" id="KW-0496">Mitochondrion</keyword>
<keyword evidence="3" id="KW-0699">rRNA-binding</keyword>
<evidence type="ECO:0000256" key="10">
    <source>
        <dbReference type="ARBA" id="ARBA00023274"/>
    </source>
</evidence>
<keyword evidence="10" id="KW-0687">Ribonucleoprotein</keyword>
<evidence type="ECO:0000256" key="12">
    <source>
        <dbReference type="PROSITE-ProRule" id="PRU00708"/>
    </source>
</evidence>
<evidence type="ECO:0000313" key="15">
    <source>
        <dbReference type="Proteomes" id="UP000472262"/>
    </source>
</evidence>
<dbReference type="InParanoid" id="A0A672TH00"/>
<dbReference type="GO" id="GO:0032543">
    <property type="term" value="P:mitochondrial translation"/>
    <property type="evidence" value="ECO:0007669"/>
    <property type="project" value="InterPro"/>
</dbReference>
<protein>
    <recommendedName>
        <fullName evidence="11">Small ribosomal subunit protein mS39</fullName>
    </recommendedName>
</protein>
<dbReference type="OMA" id="CKEYGHT"/>
<dbReference type="InterPro" id="IPR037387">
    <property type="entry name" value="PTCD3"/>
</dbReference>
<keyword evidence="4" id="KW-0677">Repeat</keyword>
<keyword evidence="8" id="KW-0689">Ribosomal protein</keyword>
<dbReference type="GO" id="GO:0019843">
    <property type="term" value="F:rRNA binding"/>
    <property type="evidence" value="ECO:0007669"/>
    <property type="project" value="UniProtKB-KW"/>
</dbReference>
<dbReference type="InterPro" id="IPR002885">
    <property type="entry name" value="PPR_rpt"/>
</dbReference>
<gene>
    <name evidence="14" type="primary">LOC107550988</name>
</gene>
<dbReference type="PANTHER" id="PTHR16276">
    <property type="entry name" value="PENTATRICOPEPTIDE REPEAT DOMAIN-CONTAINING PROTEIN 3"/>
    <property type="match status" value="1"/>
</dbReference>
<evidence type="ECO:0000256" key="5">
    <source>
        <dbReference type="ARBA" id="ARBA00022845"/>
    </source>
</evidence>
<dbReference type="Proteomes" id="UP000472262">
    <property type="component" value="Unassembled WGS sequence"/>
</dbReference>
<dbReference type="Pfam" id="PF22330">
    <property type="entry name" value="Rib_mS39_PPR"/>
    <property type="match status" value="1"/>
</dbReference>
<dbReference type="GO" id="GO:1990904">
    <property type="term" value="C:ribonucleoprotein complex"/>
    <property type="evidence" value="ECO:0007669"/>
    <property type="project" value="UniProtKB-KW"/>
</dbReference>
<evidence type="ECO:0000256" key="3">
    <source>
        <dbReference type="ARBA" id="ARBA00022730"/>
    </source>
</evidence>
<keyword evidence="5" id="KW-0810">Translation regulation</keyword>
<evidence type="ECO:0000256" key="4">
    <source>
        <dbReference type="ARBA" id="ARBA00022737"/>
    </source>
</evidence>
<comment type="similarity">
    <text evidence="2">Belongs to the mitochondrion-specific ribosomal protein mS39 family.</text>
</comment>
<organism evidence="14 15">
    <name type="scientific">Sinocyclocheilus grahami</name>
    <name type="common">Dianchi golden-line fish</name>
    <name type="synonym">Barbus grahami</name>
    <dbReference type="NCBI Taxonomy" id="75366"/>
    <lineage>
        <taxon>Eukaryota</taxon>
        <taxon>Metazoa</taxon>
        <taxon>Chordata</taxon>
        <taxon>Craniata</taxon>
        <taxon>Vertebrata</taxon>
        <taxon>Euteleostomi</taxon>
        <taxon>Actinopterygii</taxon>
        <taxon>Neopterygii</taxon>
        <taxon>Teleostei</taxon>
        <taxon>Ostariophysi</taxon>
        <taxon>Cypriniformes</taxon>
        <taxon>Cyprinidae</taxon>
        <taxon>Cyprininae</taxon>
        <taxon>Sinocyclocheilus</taxon>
    </lineage>
</organism>
<evidence type="ECO:0000256" key="11">
    <source>
        <dbReference type="ARBA" id="ARBA00035134"/>
    </source>
</evidence>
<feature type="repeat" description="PPR" evidence="12">
    <location>
        <begin position="246"/>
        <end position="280"/>
    </location>
</feature>
<evidence type="ECO:0000313" key="14">
    <source>
        <dbReference type="Ensembl" id="ENSSGRP00000113000.1"/>
    </source>
</evidence>
<dbReference type="PANTHER" id="PTHR16276:SF1">
    <property type="entry name" value="SMALL RIBOSOMAL SUBUNIT PROTEIN MS39"/>
    <property type="match status" value="1"/>
</dbReference>
<dbReference type="Ensembl" id="ENSSGRT00000120014.1">
    <property type="protein sequence ID" value="ENSSGRP00000113000.1"/>
    <property type="gene ID" value="ENSSGRG00000055539.1"/>
</dbReference>
<proteinExistence type="inferred from homology"/>
<keyword evidence="7" id="KW-0809">Transit peptide</keyword>
<keyword evidence="15" id="KW-1185">Reference proteome</keyword>
<dbReference type="Gene3D" id="1.25.40.10">
    <property type="entry name" value="Tetratricopeptide repeat domain"/>
    <property type="match status" value="2"/>
</dbReference>
<evidence type="ECO:0000256" key="9">
    <source>
        <dbReference type="ARBA" id="ARBA00023128"/>
    </source>
</evidence>
<dbReference type="GO" id="GO:0006417">
    <property type="term" value="P:regulation of translation"/>
    <property type="evidence" value="ECO:0007669"/>
    <property type="project" value="UniProtKB-KW"/>
</dbReference>
<evidence type="ECO:0000256" key="6">
    <source>
        <dbReference type="ARBA" id="ARBA00022884"/>
    </source>
</evidence>
<evidence type="ECO:0000256" key="2">
    <source>
        <dbReference type="ARBA" id="ARBA00008551"/>
    </source>
</evidence>
<dbReference type="PROSITE" id="PS51375">
    <property type="entry name" value="PPR"/>
    <property type="match status" value="1"/>
</dbReference>
<dbReference type="GO" id="GO:0005739">
    <property type="term" value="C:mitochondrion"/>
    <property type="evidence" value="ECO:0007669"/>
    <property type="project" value="UniProtKB-SubCell"/>
</dbReference>
<reference evidence="14" key="2">
    <citation type="submission" date="2025-09" db="UniProtKB">
        <authorList>
            <consortium name="Ensembl"/>
        </authorList>
    </citation>
    <scope>IDENTIFICATION</scope>
</reference>
<evidence type="ECO:0000256" key="7">
    <source>
        <dbReference type="ARBA" id="ARBA00022946"/>
    </source>
</evidence>
<dbReference type="NCBIfam" id="TIGR00756">
    <property type="entry name" value="PPR"/>
    <property type="match status" value="1"/>
</dbReference>
<dbReference type="InterPro" id="IPR011990">
    <property type="entry name" value="TPR-like_helical_dom_sf"/>
</dbReference>
<dbReference type="AlphaFoldDB" id="A0A672TH00"/>
<comment type="subcellular location">
    <subcellularLocation>
        <location evidence="1">Mitochondrion</location>
    </subcellularLocation>
</comment>
<dbReference type="GO" id="GO:0043024">
    <property type="term" value="F:ribosomal small subunit binding"/>
    <property type="evidence" value="ECO:0007669"/>
    <property type="project" value="InterPro"/>
</dbReference>
<dbReference type="InterPro" id="IPR055063">
    <property type="entry name" value="Rib_mS39_PPR"/>
</dbReference>
<evidence type="ECO:0000256" key="8">
    <source>
        <dbReference type="ARBA" id="ARBA00022980"/>
    </source>
</evidence>
<keyword evidence="6" id="KW-0694">RNA-binding</keyword>
<name>A0A672TH00_SINGR</name>
<accession>A0A672TH00</accession>
<dbReference type="Pfam" id="PF13812">
    <property type="entry name" value="PPR_3"/>
    <property type="match status" value="1"/>
</dbReference>
<evidence type="ECO:0000256" key="1">
    <source>
        <dbReference type="ARBA" id="ARBA00004173"/>
    </source>
</evidence>